<dbReference type="InterPro" id="IPR053728">
    <property type="entry name" value="Alginate_Permeability_Chnl"/>
</dbReference>
<evidence type="ECO:0000313" key="3">
    <source>
        <dbReference type="EMBL" id="WXA97597.1"/>
    </source>
</evidence>
<keyword evidence="1" id="KW-0732">Signal</keyword>
<reference evidence="3 4" key="1">
    <citation type="submission" date="2021-12" db="EMBL/GenBank/DDBJ databases">
        <title>Discovery of the Pendulisporaceae a myxobacterial family with distinct sporulation behavior and unique specialized metabolism.</title>
        <authorList>
            <person name="Garcia R."/>
            <person name="Popoff A."/>
            <person name="Bader C.D."/>
            <person name="Loehr J."/>
            <person name="Walesch S."/>
            <person name="Walt C."/>
            <person name="Boldt J."/>
            <person name="Bunk B."/>
            <person name="Haeckl F.J.F.P.J."/>
            <person name="Gunesch A.P."/>
            <person name="Birkelbach J."/>
            <person name="Nuebel U."/>
            <person name="Pietschmann T."/>
            <person name="Bach T."/>
            <person name="Mueller R."/>
        </authorList>
    </citation>
    <scope>NUCLEOTIDE SEQUENCE [LARGE SCALE GENOMIC DNA]</scope>
    <source>
        <strain evidence="3 4">MSr12523</strain>
    </source>
</reference>
<gene>
    <name evidence="3" type="ORF">LZC95_12220</name>
</gene>
<name>A0ABZ2KJ36_9BACT</name>
<proteinExistence type="predicted"/>
<feature type="domain" description="Alginate export" evidence="2">
    <location>
        <begin position="45"/>
        <end position="434"/>
    </location>
</feature>
<dbReference type="Proteomes" id="UP001379533">
    <property type="component" value="Chromosome"/>
</dbReference>
<dbReference type="InterPro" id="IPR025388">
    <property type="entry name" value="Alginate_export_dom"/>
</dbReference>
<dbReference type="EMBL" id="CP089982">
    <property type="protein sequence ID" value="WXA97597.1"/>
    <property type="molecule type" value="Genomic_DNA"/>
</dbReference>
<evidence type="ECO:0000256" key="1">
    <source>
        <dbReference type="SAM" id="SignalP"/>
    </source>
</evidence>
<organism evidence="3 4">
    <name type="scientific">Pendulispora brunnea</name>
    <dbReference type="NCBI Taxonomy" id="2905690"/>
    <lineage>
        <taxon>Bacteria</taxon>
        <taxon>Pseudomonadati</taxon>
        <taxon>Myxococcota</taxon>
        <taxon>Myxococcia</taxon>
        <taxon>Myxococcales</taxon>
        <taxon>Sorangiineae</taxon>
        <taxon>Pendulisporaceae</taxon>
        <taxon>Pendulispora</taxon>
    </lineage>
</organism>
<feature type="signal peptide" evidence="1">
    <location>
        <begin position="1"/>
        <end position="24"/>
    </location>
</feature>
<dbReference type="Pfam" id="PF13372">
    <property type="entry name" value="Alginate_exp"/>
    <property type="match status" value="1"/>
</dbReference>
<evidence type="ECO:0000313" key="4">
    <source>
        <dbReference type="Proteomes" id="UP001379533"/>
    </source>
</evidence>
<keyword evidence="4" id="KW-1185">Reference proteome</keyword>
<sequence>MTRRSVGLLGVLFAFSASPSPALAQSAAPAPETFAIGDWTFSPSLQLRTRGEYRRDPVDMGGRNADGTVRRVEDATLVFERARLGLAADRGPLHAQITLQDSRAWGSSPTGEARFFAPFEAYAEARTSSARPAYLRIGRQAIAWGDGRLLGTADWHPVARSLDAVRGHVASGAFDVEAFAAMLEQPQPASPTFGQTDFLGTSTGTQLYGLQIAWALDPLLRVELSGLGRVSRTVPTGSRFDMARLYGETYTGDLRIFGEGRGFKYAIEGAYQFGTARSLGLDRAAYAAAAYVGRTFDNVVLTPTLRLGGSFASGDDGQGKYKQFDPLLPDVYTNHGAMDIFAWSNAAELHARLTLVPWTDGVFGLEYRYARLVEASGEWITTPLNTIGRAPANDANNVSELGHEGDVFLTWLPWSSLELRAGYSAFILGDGARTIRAAAYAPAAVAHFGYAQATLTIP</sequence>
<dbReference type="RefSeq" id="WP_394848219.1">
    <property type="nucleotide sequence ID" value="NZ_CP089982.1"/>
</dbReference>
<dbReference type="Gene3D" id="2.40.160.100">
    <property type="match status" value="1"/>
</dbReference>
<protein>
    <submittedName>
        <fullName evidence="3">Alginate export family protein</fullName>
    </submittedName>
</protein>
<evidence type="ECO:0000259" key="2">
    <source>
        <dbReference type="Pfam" id="PF13372"/>
    </source>
</evidence>
<accession>A0ABZ2KJ36</accession>
<feature type="chain" id="PRO_5047039302" evidence="1">
    <location>
        <begin position="25"/>
        <end position="458"/>
    </location>
</feature>